<evidence type="ECO:0000256" key="8">
    <source>
        <dbReference type="SAM" id="MobiDB-lite"/>
    </source>
</evidence>
<comment type="subunit">
    <text evidence="2">Monomer.</text>
</comment>
<dbReference type="GO" id="GO:0008418">
    <property type="term" value="F:protein-N-terminal asparagine amidohydrolase activity"/>
    <property type="evidence" value="ECO:0007669"/>
    <property type="project" value="InterPro"/>
</dbReference>
<protein>
    <recommendedName>
        <fullName evidence="4">Protein N-terminal glutamine amidohydrolase</fullName>
        <ecNumber evidence="3">3.5.1.122</ecNumber>
    </recommendedName>
    <alternativeName>
        <fullName evidence="6">Protein NH2-terminal glutamine deamidase</fullName>
    </alternativeName>
</protein>
<accession>A0A5C3ENS8</accession>
<dbReference type="GO" id="GO:0070773">
    <property type="term" value="F:protein-N-terminal glutamine amidohydrolase activity"/>
    <property type="evidence" value="ECO:0007669"/>
    <property type="project" value="UniProtKB-EC"/>
</dbReference>
<evidence type="ECO:0000256" key="6">
    <source>
        <dbReference type="ARBA" id="ARBA00029677"/>
    </source>
</evidence>
<feature type="compositionally biased region" description="Low complexity" evidence="8">
    <location>
        <begin position="42"/>
        <end position="61"/>
    </location>
</feature>
<dbReference type="OrthoDB" id="191192at2759"/>
<dbReference type="InterPro" id="IPR039733">
    <property type="entry name" value="NTAQ1"/>
</dbReference>
<evidence type="ECO:0000313" key="11">
    <source>
        <dbReference type="Proteomes" id="UP000324022"/>
    </source>
</evidence>
<feature type="region of interest" description="Disordered" evidence="8">
    <location>
        <begin position="1"/>
        <end position="94"/>
    </location>
</feature>
<feature type="compositionally biased region" description="Acidic residues" evidence="8">
    <location>
        <begin position="1"/>
        <end position="10"/>
    </location>
</feature>
<dbReference type="AlphaFoldDB" id="A0A5C3ENS8"/>
<keyword evidence="11" id="KW-1185">Reference proteome</keyword>
<evidence type="ECO:0000256" key="1">
    <source>
        <dbReference type="ARBA" id="ARBA00008985"/>
    </source>
</evidence>
<dbReference type="PANTHER" id="PTHR13035">
    <property type="entry name" value="PROTEIN N-TERMINAL GLUTAMINE AMIDOHYDROLASE"/>
    <property type="match status" value="1"/>
</dbReference>
<dbReference type="EMBL" id="OOIN01000043">
    <property type="protein sequence ID" value="SPO32208.1"/>
    <property type="molecule type" value="Genomic_DNA"/>
</dbReference>
<evidence type="ECO:0000259" key="9">
    <source>
        <dbReference type="Pfam" id="PF09764"/>
    </source>
</evidence>
<sequence>MQSSTPEDDGDAPRTRIETNGVFASQVKRRKSFTQSIRARLSRQSSSGDSQRSSSSSTTTSEPPVPSIPRSYSAHSSTTTTTTTTGTCTLPTLDPKPTITRADLEAAFSTIVPPRFPDALPYTACYCEENIYLLLQQLSISLVSVNKSAINIAKQQRSKSTSKSLFVPLWDLHCIFISNETKTVLLYQQNASKLPNVGWPVIWDYHVVAAATCHLVPLSEVSLDSQGHVGVPNCFESEKMDWGKTWIYDFDSRLSSSLSSEREQQKIMVSMVDYHRGTFRPPITIRPPIDGKEQEEEEAAAAAAAAAGTIPNHFRPKFRVIPANEYLRWFASDRSHMLREDGWSSPRPSWEVIVGEKAKQMGIGNNLMQSYVDMSTLDERYGKVWSGEKWLALKNVPIAKEGALGTTIGEGRSNGSNKREEENCIVVESVKSEVDAEVDVQTQSVPLPINLPTRPEQVSQQAADGIKGGRIASPLFPAYLHASQSSRSQITPIPPPTL</sequence>
<evidence type="ECO:0000256" key="2">
    <source>
        <dbReference type="ARBA" id="ARBA00011245"/>
    </source>
</evidence>
<feature type="compositionally biased region" description="Low complexity" evidence="8">
    <location>
        <begin position="78"/>
        <end position="92"/>
    </location>
</feature>
<dbReference type="GO" id="GO:0005634">
    <property type="term" value="C:nucleus"/>
    <property type="evidence" value="ECO:0007669"/>
    <property type="project" value="TreeGrafter"/>
</dbReference>
<reference evidence="10 11" key="1">
    <citation type="submission" date="2018-03" db="EMBL/GenBank/DDBJ databases">
        <authorList>
            <person name="Guldener U."/>
        </authorList>
    </citation>
    <scope>NUCLEOTIDE SEQUENCE [LARGE SCALE GENOMIC DNA]</scope>
    <source>
        <strain evidence="10 11">NBRC100155</strain>
    </source>
</reference>
<dbReference type="GO" id="GO:0005829">
    <property type="term" value="C:cytosol"/>
    <property type="evidence" value="ECO:0007669"/>
    <property type="project" value="TreeGrafter"/>
</dbReference>
<evidence type="ECO:0000256" key="7">
    <source>
        <dbReference type="ARBA" id="ARBA00048768"/>
    </source>
</evidence>
<gene>
    <name evidence="10" type="ORF">UTRI_02765</name>
</gene>
<feature type="domain" description="Protein N-terminal glutamine amidohydrolase alpha beta roll" evidence="9">
    <location>
        <begin position="122"/>
        <end position="267"/>
    </location>
</feature>
<feature type="domain" description="Protein N-terminal glutamine amidohydrolase alpha beta roll" evidence="9">
    <location>
        <begin position="309"/>
        <end position="390"/>
    </location>
</feature>
<dbReference type="Gene3D" id="3.10.620.10">
    <property type="entry name" value="Protein N-terminal glutamine amidohydrolase, alpha beta roll"/>
    <property type="match status" value="1"/>
</dbReference>
<name>A0A5C3ENS8_9BASI</name>
<evidence type="ECO:0000313" key="10">
    <source>
        <dbReference type="EMBL" id="SPO32208.1"/>
    </source>
</evidence>
<evidence type="ECO:0000256" key="5">
    <source>
        <dbReference type="ARBA" id="ARBA00022801"/>
    </source>
</evidence>
<organism evidence="10 11">
    <name type="scientific">Ustilago trichophora</name>
    <dbReference type="NCBI Taxonomy" id="86804"/>
    <lineage>
        <taxon>Eukaryota</taxon>
        <taxon>Fungi</taxon>
        <taxon>Dikarya</taxon>
        <taxon>Basidiomycota</taxon>
        <taxon>Ustilaginomycotina</taxon>
        <taxon>Ustilaginomycetes</taxon>
        <taxon>Ustilaginales</taxon>
        <taxon>Ustilaginaceae</taxon>
        <taxon>Ustilago</taxon>
    </lineage>
</organism>
<evidence type="ECO:0000256" key="4">
    <source>
        <dbReference type="ARBA" id="ARBA00021247"/>
    </source>
</evidence>
<comment type="catalytic activity">
    <reaction evidence="7">
        <text>N-terminal L-glutaminyl-[protein] + H2O = N-terminal L-glutamyl-[protein] + NH4(+)</text>
        <dbReference type="Rhea" id="RHEA:50680"/>
        <dbReference type="Rhea" id="RHEA-COMP:12668"/>
        <dbReference type="Rhea" id="RHEA-COMP:12777"/>
        <dbReference type="ChEBI" id="CHEBI:15377"/>
        <dbReference type="ChEBI" id="CHEBI:28938"/>
        <dbReference type="ChEBI" id="CHEBI:64721"/>
        <dbReference type="ChEBI" id="CHEBI:64722"/>
        <dbReference type="EC" id="3.5.1.122"/>
    </reaction>
</comment>
<dbReference type="Pfam" id="PF09764">
    <property type="entry name" value="Nt_Gln_amidase"/>
    <property type="match status" value="2"/>
</dbReference>
<dbReference type="Proteomes" id="UP000324022">
    <property type="component" value="Unassembled WGS sequence"/>
</dbReference>
<dbReference type="PANTHER" id="PTHR13035:SF0">
    <property type="entry name" value="PROTEIN N-TERMINAL GLUTAMINE AMIDOHYDROLASE"/>
    <property type="match status" value="1"/>
</dbReference>
<dbReference type="InterPro" id="IPR037132">
    <property type="entry name" value="N_Gln_amidohydro_ab_roll_sf"/>
</dbReference>
<dbReference type="InterPro" id="IPR023128">
    <property type="entry name" value="Prot_N_Gln_amidohydro_ab_roll"/>
</dbReference>
<keyword evidence="5" id="KW-0378">Hydrolase</keyword>
<evidence type="ECO:0000256" key="3">
    <source>
        <dbReference type="ARBA" id="ARBA00012718"/>
    </source>
</evidence>
<comment type="similarity">
    <text evidence="1">Belongs to the NTAQ1 family.</text>
</comment>
<proteinExistence type="inferred from homology"/>
<dbReference type="EC" id="3.5.1.122" evidence="3"/>